<sequence>MPKPPIAPDELPEPTDPSLDGGSPDTSYDLPPELDDDAPKRRRGGAAKGAPADAELETLDDAEFTAVSRPRAPALKVGIAVAAVLAIGGGLLWYRSAHRARTVRQALVEAETLMRLDTAAAYRAAADKLDAPAQMDPVAAGSARAFALAMLACDYRDAAADAAADELLVAPERAETVPDQAYLARAALALGKRAMGDASNAASRAQGRNVWADALQARIAMAADRLSAAVEPSAAAAADGAFAAGLAVQGDVARRARRDPAAARAAYTAALAAAGDLGASPRATFGLAKLALAGQMPPAEAMTGLERLLQDGRVPAPERGRAALHLAALRLRAGDGGGAQAALDLAGLDPDARAWAERAARVAAARRGVYRAPVDAPASLQSRTDDDPPEAEPPPPPPPPEPRPVARPAKALAKASAKAPAKASAKPAAKKAAAAHGGKSTAAKKAAKKKATER</sequence>
<keyword evidence="2" id="KW-0472">Membrane</keyword>
<feature type="transmembrane region" description="Helical" evidence="2">
    <location>
        <begin position="74"/>
        <end position="94"/>
    </location>
</feature>
<keyword evidence="2" id="KW-1133">Transmembrane helix</keyword>
<feature type="compositionally biased region" description="Basic residues" evidence="1">
    <location>
        <begin position="445"/>
        <end position="454"/>
    </location>
</feature>
<proteinExistence type="predicted"/>
<evidence type="ECO:0008006" key="5">
    <source>
        <dbReference type="Google" id="ProtNLM"/>
    </source>
</evidence>
<feature type="compositionally biased region" description="Pro residues" evidence="1">
    <location>
        <begin position="391"/>
        <end position="405"/>
    </location>
</feature>
<protein>
    <recommendedName>
        <fullName evidence="5">Tetratricopeptide repeat protein</fullName>
    </recommendedName>
</protein>
<evidence type="ECO:0000313" key="3">
    <source>
        <dbReference type="EMBL" id="BDG06342.1"/>
    </source>
</evidence>
<evidence type="ECO:0000256" key="2">
    <source>
        <dbReference type="SAM" id="Phobius"/>
    </source>
</evidence>
<evidence type="ECO:0000256" key="1">
    <source>
        <dbReference type="SAM" id="MobiDB-lite"/>
    </source>
</evidence>
<keyword evidence="4" id="KW-1185">Reference proteome</keyword>
<evidence type="ECO:0000313" key="4">
    <source>
        <dbReference type="Proteomes" id="UP001162891"/>
    </source>
</evidence>
<organism evidence="3 4">
    <name type="scientific">Anaeromyxobacter oryzae</name>
    <dbReference type="NCBI Taxonomy" id="2918170"/>
    <lineage>
        <taxon>Bacteria</taxon>
        <taxon>Pseudomonadati</taxon>
        <taxon>Myxococcota</taxon>
        <taxon>Myxococcia</taxon>
        <taxon>Myxococcales</taxon>
        <taxon>Cystobacterineae</taxon>
        <taxon>Anaeromyxobacteraceae</taxon>
        <taxon>Anaeromyxobacter</taxon>
    </lineage>
</organism>
<gene>
    <name evidence="3" type="ORF">AMOR_53380</name>
</gene>
<dbReference type="EMBL" id="AP025591">
    <property type="protein sequence ID" value="BDG06342.1"/>
    <property type="molecule type" value="Genomic_DNA"/>
</dbReference>
<dbReference type="Proteomes" id="UP001162891">
    <property type="component" value="Chromosome"/>
</dbReference>
<dbReference type="RefSeq" id="WP_248355852.1">
    <property type="nucleotide sequence ID" value="NZ_AP025591.1"/>
</dbReference>
<keyword evidence="2" id="KW-0812">Transmembrane</keyword>
<feature type="region of interest" description="Disordered" evidence="1">
    <location>
        <begin position="373"/>
        <end position="454"/>
    </location>
</feature>
<feature type="compositionally biased region" description="Low complexity" evidence="1">
    <location>
        <begin position="406"/>
        <end position="444"/>
    </location>
</feature>
<accession>A0ABN6MZG2</accession>
<reference evidence="4" key="1">
    <citation type="journal article" date="2022" name="Int. J. Syst. Evol. Microbiol.">
        <title>Anaeromyxobacter oryzae sp. nov., Anaeromyxobacter diazotrophicus sp. nov. and Anaeromyxobacter paludicola sp. nov., isolated from paddy soils.</title>
        <authorList>
            <person name="Itoh H."/>
            <person name="Xu Z."/>
            <person name="Mise K."/>
            <person name="Masuda Y."/>
            <person name="Ushijima N."/>
            <person name="Hayakawa C."/>
            <person name="Shiratori Y."/>
            <person name="Senoo K."/>
        </authorList>
    </citation>
    <scope>NUCLEOTIDE SEQUENCE [LARGE SCALE GENOMIC DNA]</scope>
    <source>
        <strain evidence="4">Red232</strain>
    </source>
</reference>
<name>A0ABN6MZG2_9BACT</name>
<feature type="region of interest" description="Disordered" evidence="1">
    <location>
        <begin position="1"/>
        <end position="55"/>
    </location>
</feature>